<dbReference type="InParanoid" id="A0A3Q7FKX9"/>
<dbReference type="InterPro" id="IPR044567">
    <property type="entry name" value="CLSY/DRD1"/>
</dbReference>
<evidence type="ECO:0000313" key="6">
    <source>
        <dbReference type="EnsemblPlants" id="Solyc03g061630.1.1.1"/>
    </source>
</evidence>
<evidence type="ECO:0000313" key="7">
    <source>
        <dbReference type="Proteomes" id="UP000004994"/>
    </source>
</evidence>
<protein>
    <submittedName>
        <fullName evidence="6">Uncharacterized protein</fullName>
    </submittedName>
</protein>
<dbReference type="GO" id="GO:0005524">
    <property type="term" value="F:ATP binding"/>
    <property type="evidence" value="ECO:0007669"/>
    <property type="project" value="UniProtKB-KW"/>
</dbReference>
<evidence type="ECO:0000256" key="5">
    <source>
        <dbReference type="ARBA" id="ARBA00023242"/>
    </source>
</evidence>
<organism evidence="6">
    <name type="scientific">Solanum lycopersicum</name>
    <name type="common">Tomato</name>
    <name type="synonym">Lycopersicon esculentum</name>
    <dbReference type="NCBI Taxonomy" id="4081"/>
    <lineage>
        <taxon>Eukaryota</taxon>
        <taxon>Viridiplantae</taxon>
        <taxon>Streptophyta</taxon>
        <taxon>Embryophyta</taxon>
        <taxon>Tracheophyta</taxon>
        <taxon>Spermatophyta</taxon>
        <taxon>Magnoliopsida</taxon>
        <taxon>eudicotyledons</taxon>
        <taxon>Gunneridae</taxon>
        <taxon>Pentapetalae</taxon>
        <taxon>asterids</taxon>
        <taxon>lamiids</taxon>
        <taxon>Solanales</taxon>
        <taxon>Solanaceae</taxon>
        <taxon>Solanoideae</taxon>
        <taxon>Solaneae</taxon>
        <taxon>Solanum</taxon>
        <taxon>Solanum subgen. Lycopersicon</taxon>
    </lineage>
</organism>
<dbReference type="Proteomes" id="UP000004994">
    <property type="component" value="Chromosome 3"/>
</dbReference>
<sequence>MILENPSSFYEQNLVSLIYVHPSLAANKEFYELESKLKERMSVGSRYRSKIKLFIELIRFCCGRKERVITFSQLLDPLNRIKEQLNSVFGWTLGWMGNLK</sequence>
<dbReference type="GO" id="GO:0005634">
    <property type="term" value="C:nucleus"/>
    <property type="evidence" value="ECO:0007669"/>
    <property type="project" value="UniProtKB-SubCell"/>
</dbReference>
<comment type="subcellular location">
    <subcellularLocation>
        <location evidence="1">Nucleus</location>
    </subcellularLocation>
</comment>
<dbReference type="GO" id="GO:0080188">
    <property type="term" value="P:gene silencing by siRNA-directed DNA methylation"/>
    <property type="evidence" value="ECO:0007669"/>
    <property type="project" value="InterPro"/>
</dbReference>
<accession>A0A3Q7FKX9</accession>
<dbReference type="AlphaFoldDB" id="A0A3Q7FKX9"/>
<evidence type="ECO:0000256" key="4">
    <source>
        <dbReference type="ARBA" id="ARBA00022840"/>
    </source>
</evidence>
<dbReference type="PANTHER" id="PTHR45821:SF14">
    <property type="entry name" value="HELICASE C-TERMINAL DOMAIN-CONTAINING PROTEIN"/>
    <property type="match status" value="1"/>
</dbReference>
<dbReference type="PANTHER" id="PTHR45821">
    <property type="entry name" value="SNF2 DOMAIN-CONTAINING PROTEIN CLASSY 2-RELATED"/>
    <property type="match status" value="1"/>
</dbReference>
<dbReference type="EnsemblPlants" id="Solyc03g061630.1.1">
    <property type="protein sequence ID" value="Solyc03g061630.1.1.1"/>
    <property type="gene ID" value="Solyc03g061630.1"/>
</dbReference>
<evidence type="ECO:0000256" key="3">
    <source>
        <dbReference type="ARBA" id="ARBA00022806"/>
    </source>
</evidence>
<keyword evidence="5" id="KW-0539">Nucleus</keyword>
<proteinExistence type="predicted"/>
<reference evidence="6" key="1">
    <citation type="journal article" date="2012" name="Nature">
        <title>The tomato genome sequence provides insights into fleshy fruit evolution.</title>
        <authorList>
            <consortium name="Tomato Genome Consortium"/>
        </authorList>
    </citation>
    <scope>NUCLEOTIDE SEQUENCE [LARGE SCALE GENOMIC DNA]</scope>
    <source>
        <strain evidence="6">cv. Heinz 1706</strain>
    </source>
</reference>
<keyword evidence="4" id="KW-0067">ATP-binding</keyword>
<dbReference type="PaxDb" id="4081-Solyc03g061630.1.1"/>
<dbReference type="GO" id="GO:0004386">
    <property type="term" value="F:helicase activity"/>
    <property type="evidence" value="ECO:0007669"/>
    <property type="project" value="UniProtKB-KW"/>
</dbReference>
<reference evidence="6" key="2">
    <citation type="submission" date="2019-01" db="UniProtKB">
        <authorList>
            <consortium name="EnsemblPlants"/>
        </authorList>
    </citation>
    <scope>IDENTIFICATION</scope>
    <source>
        <strain evidence="6">cv. Heinz 1706</strain>
    </source>
</reference>
<keyword evidence="2" id="KW-0547">Nucleotide-binding</keyword>
<evidence type="ECO:0000256" key="1">
    <source>
        <dbReference type="ARBA" id="ARBA00004123"/>
    </source>
</evidence>
<name>A0A3Q7FKX9_SOLLC</name>
<keyword evidence="3" id="KW-0347">Helicase</keyword>
<keyword evidence="7" id="KW-1185">Reference proteome</keyword>
<evidence type="ECO:0000256" key="2">
    <source>
        <dbReference type="ARBA" id="ARBA00022741"/>
    </source>
</evidence>
<dbReference type="Gramene" id="Solyc03g061630.1.1">
    <property type="protein sequence ID" value="Solyc03g061630.1.1.1"/>
    <property type="gene ID" value="Solyc03g061630.1"/>
</dbReference>
<keyword evidence="3" id="KW-0378">Hydrolase</keyword>